<feature type="transmembrane region" description="Helical" evidence="1">
    <location>
        <begin position="21"/>
        <end position="43"/>
    </location>
</feature>
<dbReference type="EMBL" id="JACVVK020000215">
    <property type="protein sequence ID" value="KAK7484140.1"/>
    <property type="molecule type" value="Genomic_DNA"/>
</dbReference>
<keyword evidence="1" id="KW-0812">Transmembrane</keyword>
<evidence type="ECO:0000313" key="2">
    <source>
        <dbReference type="EMBL" id="KAK7484140.1"/>
    </source>
</evidence>
<organism evidence="2 3">
    <name type="scientific">Batillaria attramentaria</name>
    <dbReference type="NCBI Taxonomy" id="370345"/>
    <lineage>
        <taxon>Eukaryota</taxon>
        <taxon>Metazoa</taxon>
        <taxon>Spiralia</taxon>
        <taxon>Lophotrochozoa</taxon>
        <taxon>Mollusca</taxon>
        <taxon>Gastropoda</taxon>
        <taxon>Caenogastropoda</taxon>
        <taxon>Sorbeoconcha</taxon>
        <taxon>Cerithioidea</taxon>
        <taxon>Batillariidae</taxon>
        <taxon>Batillaria</taxon>
    </lineage>
</organism>
<keyword evidence="1" id="KW-1133">Transmembrane helix</keyword>
<name>A0ABD0KAN1_9CAEN</name>
<reference evidence="2 3" key="1">
    <citation type="journal article" date="2023" name="Sci. Data">
        <title>Genome assembly of the Korean intertidal mud-creeper Batillaria attramentaria.</title>
        <authorList>
            <person name="Patra A.K."/>
            <person name="Ho P.T."/>
            <person name="Jun S."/>
            <person name="Lee S.J."/>
            <person name="Kim Y."/>
            <person name="Won Y.J."/>
        </authorList>
    </citation>
    <scope>NUCLEOTIDE SEQUENCE [LARGE SCALE GENOMIC DNA]</scope>
    <source>
        <strain evidence="2">Wonlab-2016</strain>
    </source>
</reference>
<proteinExistence type="predicted"/>
<accession>A0ABD0KAN1</accession>
<feature type="non-terminal residue" evidence="2">
    <location>
        <position position="1"/>
    </location>
</feature>
<keyword evidence="1" id="KW-0472">Membrane</keyword>
<evidence type="ECO:0000313" key="3">
    <source>
        <dbReference type="Proteomes" id="UP001519460"/>
    </source>
</evidence>
<evidence type="ECO:0000256" key="1">
    <source>
        <dbReference type="SAM" id="Phobius"/>
    </source>
</evidence>
<dbReference type="Proteomes" id="UP001519460">
    <property type="component" value="Unassembled WGS sequence"/>
</dbReference>
<protein>
    <submittedName>
        <fullName evidence="2">Uncharacterized protein</fullName>
    </submittedName>
</protein>
<keyword evidence="3" id="KW-1185">Reference proteome</keyword>
<comment type="caution">
    <text evidence="2">The sequence shown here is derived from an EMBL/GenBank/DDBJ whole genome shotgun (WGS) entry which is preliminary data.</text>
</comment>
<gene>
    <name evidence="2" type="ORF">BaRGS_00024629</name>
</gene>
<sequence>DLAFETNNPPMPARRQFPADAVLAGLVVVVFPFVFFFNAFAAWDLEPRMERSPRLKLWAAGILLGVLSLVLVPCCWLLDPAIRGRCCRGRPRADHMQDSPEPLGIQNAGYAEEYIRL</sequence>
<feature type="transmembrane region" description="Helical" evidence="1">
    <location>
        <begin position="55"/>
        <end position="78"/>
    </location>
</feature>
<dbReference type="AlphaFoldDB" id="A0ABD0KAN1"/>